<protein>
    <submittedName>
        <fullName evidence="1">Uncharacterized protein</fullName>
    </submittedName>
</protein>
<keyword evidence="2" id="KW-1185">Reference proteome</keyword>
<sequence>MFEIRFIRRMIRRRMTPIDQTVAEKWKRRLAIAYGVLAWNLFGVIVYNCYDGKRDWPLYYGLKSEEEAQVTNREYFARHLGREGATVRLLSVKNWRVHEDEEYVLKKSEGGANILDLEKADLSGKDLPPIISKTRNDQ</sequence>
<accession>A0ABN7BE43</accession>
<proteinExistence type="predicted"/>
<organism evidence="1 2">
    <name type="scientific">Nesidiocoris tenuis</name>
    <dbReference type="NCBI Taxonomy" id="355587"/>
    <lineage>
        <taxon>Eukaryota</taxon>
        <taxon>Metazoa</taxon>
        <taxon>Ecdysozoa</taxon>
        <taxon>Arthropoda</taxon>
        <taxon>Hexapoda</taxon>
        <taxon>Insecta</taxon>
        <taxon>Pterygota</taxon>
        <taxon>Neoptera</taxon>
        <taxon>Paraneoptera</taxon>
        <taxon>Hemiptera</taxon>
        <taxon>Heteroptera</taxon>
        <taxon>Panheteroptera</taxon>
        <taxon>Cimicomorpha</taxon>
        <taxon>Miridae</taxon>
        <taxon>Dicyphina</taxon>
        <taxon>Nesidiocoris</taxon>
    </lineage>
</organism>
<evidence type="ECO:0000313" key="1">
    <source>
        <dbReference type="EMBL" id="BET02644.1"/>
    </source>
</evidence>
<dbReference type="Proteomes" id="UP001307889">
    <property type="component" value="Chromosome 14"/>
</dbReference>
<reference evidence="1 2" key="1">
    <citation type="submission" date="2023-09" db="EMBL/GenBank/DDBJ databases">
        <title>Nesidiocoris tenuis whole genome shotgun sequence.</title>
        <authorList>
            <person name="Shibata T."/>
            <person name="Shimoda M."/>
            <person name="Kobayashi T."/>
            <person name="Uehara T."/>
        </authorList>
    </citation>
    <scope>NUCLEOTIDE SEQUENCE [LARGE SCALE GENOMIC DNA]</scope>
    <source>
        <strain evidence="1 2">Japan</strain>
    </source>
</reference>
<evidence type="ECO:0000313" key="2">
    <source>
        <dbReference type="Proteomes" id="UP001307889"/>
    </source>
</evidence>
<name>A0ABN7BE43_9HEMI</name>
<gene>
    <name evidence="1" type="ORF">NTJ_15463</name>
</gene>
<dbReference type="EMBL" id="AP028922">
    <property type="protein sequence ID" value="BET02644.1"/>
    <property type="molecule type" value="Genomic_DNA"/>
</dbReference>